<dbReference type="AlphaFoldDB" id="A0A2T7BBM2"/>
<comment type="caution">
    <text evidence="5">The sequence shown here is derived from an EMBL/GenBank/DDBJ whole genome shotgun (WGS) entry which is preliminary data.</text>
</comment>
<dbReference type="SUPFAM" id="SSF52980">
    <property type="entry name" value="Restriction endonuclease-like"/>
    <property type="match status" value="1"/>
</dbReference>
<evidence type="ECO:0000259" key="4">
    <source>
        <dbReference type="SMART" id="SM00990"/>
    </source>
</evidence>
<dbReference type="InterPro" id="IPR011335">
    <property type="entry name" value="Restrct_endonuc-II-like"/>
</dbReference>
<evidence type="ECO:0000313" key="5">
    <source>
        <dbReference type="EMBL" id="PUZ21781.1"/>
    </source>
</evidence>
<dbReference type="GO" id="GO:0004518">
    <property type="term" value="F:nuclease activity"/>
    <property type="evidence" value="ECO:0007669"/>
    <property type="project" value="UniProtKB-KW"/>
</dbReference>
<proteinExistence type="predicted"/>
<evidence type="ECO:0000256" key="1">
    <source>
        <dbReference type="ARBA" id="ARBA00001946"/>
    </source>
</evidence>
<gene>
    <name evidence="5" type="ORF">DCC81_24650</name>
</gene>
<reference evidence="5 6" key="1">
    <citation type="submission" date="2018-04" db="EMBL/GenBank/DDBJ databases">
        <title>Chitinophaga fuyangensis sp. nov., isolated from soil in a chemical factory.</title>
        <authorList>
            <person name="Chen K."/>
        </authorList>
    </citation>
    <scope>NUCLEOTIDE SEQUENCE [LARGE SCALE GENOMIC DNA]</scope>
    <source>
        <strain evidence="5 6">LY-1</strain>
    </source>
</reference>
<dbReference type="EMBL" id="QCYK01000004">
    <property type="protein sequence ID" value="PUZ21781.1"/>
    <property type="molecule type" value="Genomic_DNA"/>
</dbReference>
<organism evidence="5 6">
    <name type="scientific">Chitinophaga parva</name>
    <dbReference type="NCBI Taxonomy" id="2169414"/>
    <lineage>
        <taxon>Bacteria</taxon>
        <taxon>Pseudomonadati</taxon>
        <taxon>Bacteroidota</taxon>
        <taxon>Chitinophagia</taxon>
        <taxon>Chitinophagales</taxon>
        <taxon>Chitinophagaceae</taxon>
        <taxon>Chitinophaga</taxon>
    </lineage>
</organism>
<dbReference type="InterPro" id="IPR011856">
    <property type="entry name" value="tRNA_endonuc-like_dom_sf"/>
</dbReference>
<evidence type="ECO:0000256" key="3">
    <source>
        <dbReference type="ARBA" id="ARBA00022801"/>
    </source>
</evidence>
<sequence length="88" mass="10122">MRESKVQTRIREKLEKAGWFVLKIIQSNKNGIPDLFAFRDGRTVWIEVKAPGKKADPLQELRMEELTAAGMEAYVVDSIDVLKYILDI</sequence>
<feature type="domain" description="VRR-NUC" evidence="4">
    <location>
        <begin position="1"/>
        <end position="80"/>
    </location>
</feature>
<evidence type="ECO:0000313" key="6">
    <source>
        <dbReference type="Proteomes" id="UP000244450"/>
    </source>
</evidence>
<dbReference type="InterPro" id="IPR014883">
    <property type="entry name" value="VRR_NUC"/>
</dbReference>
<name>A0A2T7BBM2_9BACT</name>
<keyword evidence="2" id="KW-0540">Nuclease</keyword>
<protein>
    <recommendedName>
        <fullName evidence="4">VRR-NUC domain-containing protein</fullName>
    </recommendedName>
</protein>
<dbReference type="SMART" id="SM00990">
    <property type="entry name" value="VRR_NUC"/>
    <property type="match status" value="1"/>
</dbReference>
<keyword evidence="6" id="KW-1185">Reference proteome</keyword>
<dbReference type="GO" id="GO:0003676">
    <property type="term" value="F:nucleic acid binding"/>
    <property type="evidence" value="ECO:0007669"/>
    <property type="project" value="InterPro"/>
</dbReference>
<dbReference type="GO" id="GO:0016788">
    <property type="term" value="F:hydrolase activity, acting on ester bonds"/>
    <property type="evidence" value="ECO:0007669"/>
    <property type="project" value="InterPro"/>
</dbReference>
<dbReference type="OrthoDB" id="1033971at2"/>
<dbReference type="Gene3D" id="3.40.1350.10">
    <property type="match status" value="1"/>
</dbReference>
<keyword evidence="3" id="KW-0378">Hydrolase</keyword>
<dbReference type="Pfam" id="PF08774">
    <property type="entry name" value="VRR_NUC"/>
    <property type="match status" value="1"/>
</dbReference>
<dbReference type="Proteomes" id="UP000244450">
    <property type="component" value="Unassembled WGS sequence"/>
</dbReference>
<accession>A0A2T7BBM2</accession>
<dbReference type="RefSeq" id="WP_108689430.1">
    <property type="nucleotide sequence ID" value="NZ_QCYK01000004.1"/>
</dbReference>
<comment type="cofactor">
    <cofactor evidence="1">
        <name>Mg(2+)</name>
        <dbReference type="ChEBI" id="CHEBI:18420"/>
    </cofactor>
</comment>
<evidence type="ECO:0000256" key="2">
    <source>
        <dbReference type="ARBA" id="ARBA00022722"/>
    </source>
</evidence>